<feature type="transmembrane region" description="Helical" evidence="1">
    <location>
        <begin position="40"/>
        <end position="59"/>
    </location>
</feature>
<evidence type="ECO:0000256" key="1">
    <source>
        <dbReference type="SAM" id="Phobius"/>
    </source>
</evidence>
<dbReference type="Proteomes" id="UP000002488">
    <property type="component" value="Unassembled WGS sequence"/>
</dbReference>
<sequence length="1242" mass="137302">MTGDYPVFDEGSGSLFCQKFLDHLLFGITIRSTGNSNGTVYAIVSLINLVPLVIALVFSQFPGRIWSLVTSLVLSLCLSVTYGLLGRAGERHRRSARGQGKSKRRCPSPGAVGAVLLPVNKSQCVQAAIQLIALLLATIFYIAVYFGVAERWAGVFMAMLWIPALRGLDSAMNVFAPAQLFECSFTNLLYTFCIFIPSLIFLSDKPSASAARGIMWFNVAYALVPPLSFFGILPQFRCLLLYILDLSCRLVKLPTFGGWSILLFPSILLAIIGTSFFSFIPGIFFVIMNIKYGTLRSYTARIFVRFFLAILAAIASIVIFCLFTLANLHINPLPAHVVTMWSSHIKFIVPLGIGAGCYLFFQIGSLFSRKLRIQSRIYVIINHIFGVAILVLGVFDGFVSISSYTRAISRTSLMHLDIDIGAIHALSLLHLTISACTDPAALYVSLMLGGLILTVVQLAMGSSSHSLDPLPLELRPASLPAVGISALIGSIADGFLHRFTVGINLYISVAKFAFAKPRKGWRKITLYLLPILLPWNLLVLILSSLLNIPPLPIGGMPILLPSYPRYSQFFYSSADVNLTFGDYMKTVVSTILDTDGRVKPEDTDDILFYDSALQSLSGWSQDMRSEASFCSLFRSKLDSGALGTQGVILPLLTSVGYGGMRMGDIVVLLSDKHMLILRSMGMLSFATGVLCNVTALETKETSCHTAERVSLEELYNAATRHKFKANAEKKKSKTKTTTQMQASITPSNVETLKHVETNTQSASSDRRSTSSSTRKWYWLPRYKFSLTIDDYTYQDYSLAGVFSHPDSRRGLADMFLKSLFVFSISATDDRLIKVTSKLAKCYDHCFSENIYTNLTRETINACLMTHYKDLEEGANMDARRREVLKASILLFHCISPRGWDINETDIYSLFDKTFISQRAFAFSPMASSNLTAMSHSAVAVEEMPVESPSRKQLTERSAIHSRSSKRFMGNNIPMAAHIAGELAELGLDAEDVSVDLNSLAQSRIDAHNRALEEGSARQELVSFSPPPLPACSVDVEPTYQEPVPLALIGSSSFNADQVSPFGVAYGSFSFSTLLLSALDSTPSPLDPDDQELAKELGVRAMKHTVEHSIQCFSIGDTLPSTLAEAEVVISEQLARVYIDQGDKQQWRMTLIEKKMQRLFTIKPGPRVYSYSHSKVQWDVYTYPSFACEMIWATIQADLLVFASGDEERFSVQSLPAILRNLFCETASAPYGYPLRHYGLMEI</sequence>
<dbReference type="PANTHER" id="PTHR12372">
    <property type="entry name" value="PECANEX"/>
    <property type="match status" value="1"/>
</dbReference>
<feature type="transmembrane region" description="Helical" evidence="1">
    <location>
        <begin position="267"/>
        <end position="290"/>
    </location>
</feature>
<keyword evidence="1" id="KW-0812">Transmembrane</keyword>
<dbReference type="PANTHER" id="PTHR12372:SF6">
    <property type="entry name" value="PECANEX-LIKE PROTEIN 4"/>
    <property type="match status" value="1"/>
</dbReference>
<feature type="transmembrane region" description="Helical" evidence="1">
    <location>
        <begin position="440"/>
        <end position="460"/>
    </location>
</feature>
<dbReference type="OMA" id="CEMIWAT"/>
<dbReference type="OrthoDB" id="5979286at2759"/>
<protein>
    <submittedName>
        <fullName evidence="2">Uncharacterized protein</fullName>
    </submittedName>
</protein>
<reference evidence="2 3" key="1">
    <citation type="journal article" date="2009" name="PLoS Pathog.">
        <title>Draft genome sequencing of giardia intestinalis assemblage B isolate GS: is human giardiasis caused by two different species?</title>
        <authorList>
            <person name="Franzen O."/>
            <person name="Jerlstrom-Hultqvist J."/>
            <person name="Castro E."/>
            <person name="Sherwood E."/>
            <person name="Ankarklev J."/>
            <person name="Reiner D.S."/>
            <person name="Palm D."/>
            <person name="Andersson J.O."/>
            <person name="Andersson B."/>
            <person name="Svard S.G."/>
        </authorList>
    </citation>
    <scope>NUCLEOTIDE SEQUENCE [LARGE SCALE GENOMIC DNA]</scope>
    <source>
        <strain evidence="3">ATCC 50581 / GS clone H7</strain>
    </source>
</reference>
<dbReference type="InterPro" id="IPR039797">
    <property type="entry name" value="Pecanex"/>
</dbReference>
<proteinExistence type="predicted"/>
<feature type="transmembrane region" description="Helical" evidence="1">
    <location>
        <begin position="302"/>
        <end position="325"/>
    </location>
</feature>
<keyword evidence="1" id="KW-1133">Transmembrane helix</keyword>
<evidence type="ECO:0000313" key="3">
    <source>
        <dbReference type="Proteomes" id="UP000002488"/>
    </source>
</evidence>
<feature type="transmembrane region" description="Helical" evidence="1">
    <location>
        <begin position="379"/>
        <end position="401"/>
    </location>
</feature>
<organism evidence="2 3">
    <name type="scientific">Giardia intestinalis (strain ATCC 50581 / GS clone H7)</name>
    <name type="common">Giardia lamblia</name>
    <dbReference type="NCBI Taxonomy" id="598745"/>
    <lineage>
        <taxon>Eukaryota</taxon>
        <taxon>Metamonada</taxon>
        <taxon>Diplomonadida</taxon>
        <taxon>Hexamitidae</taxon>
        <taxon>Giardiinae</taxon>
        <taxon>Giardia</taxon>
    </lineage>
</organism>
<evidence type="ECO:0000313" key="2">
    <source>
        <dbReference type="EMBL" id="EES99309.1"/>
    </source>
</evidence>
<gene>
    <name evidence="2" type="ORF">GL50581_3477</name>
</gene>
<feature type="transmembrane region" description="Helical" evidence="1">
    <location>
        <begin position="345"/>
        <end position="367"/>
    </location>
</feature>
<dbReference type="EMBL" id="ACGJ01002891">
    <property type="protein sequence ID" value="EES99309.1"/>
    <property type="molecule type" value="Genomic_DNA"/>
</dbReference>
<feature type="transmembrane region" description="Helical" evidence="1">
    <location>
        <begin position="180"/>
        <end position="202"/>
    </location>
</feature>
<feature type="transmembrane region" description="Helical" evidence="1">
    <location>
        <begin position="127"/>
        <end position="146"/>
    </location>
</feature>
<name>C6LXG3_GIAIB</name>
<feature type="transmembrane region" description="Helical" evidence="1">
    <location>
        <begin position="65"/>
        <end position="85"/>
    </location>
</feature>
<feature type="transmembrane region" description="Helical" evidence="1">
    <location>
        <begin position="214"/>
        <end position="233"/>
    </location>
</feature>
<feature type="transmembrane region" description="Helical" evidence="1">
    <location>
        <begin position="526"/>
        <end position="546"/>
    </location>
</feature>
<dbReference type="AlphaFoldDB" id="C6LXG3"/>
<feature type="transmembrane region" description="Helical" evidence="1">
    <location>
        <begin position="413"/>
        <end position="433"/>
    </location>
</feature>
<comment type="caution">
    <text evidence="2">The sequence shown here is derived from an EMBL/GenBank/DDBJ whole genome shotgun (WGS) entry which is preliminary data.</text>
</comment>
<accession>C6LXG3</accession>
<keyword evidence="1" id="KW-0472">Membrane</keyword>
<dbReference type="VEuPathDB" id="GiardiaDB:GL50581_3477"/>